<feature type="compositionally biased region" description="Polar residues" evidence="1">
    <location>
        <begin position="67"/>
        <end position="78"/>
    </location>
</feature>
<proteinExistence type="predicted"/>
<sequence>MSNPELKPLDRFFKWLMLAFMAKGTNPSQPQKDAPVRVPTGTLKLRVRKMTIQPTTTQTSLQASQAGNWQNQSGQRPNHINKGKALVLNFWRDMIVGNFRTLT</sequence>
<keyword evidence="3" id="KW-1185">Reference proteome</keyword>
<evidence type="ECO:0000256" key="1">
    <source>
        <dbReference type="SAM" id="MobiDB-lite"/>
    </source>
</evidence>
<dbReference type="EMBL" id="JACTNZ010000009">
    <property type="protein sequence ID" value="KAG5530967.1"/>
    <property type="molecule type" value="Genomic_DNA"/>
</dbReference>
<comment type="caution">
    <text evidence="2">The sequence shown here is derived from an EMBL/GenBank/DDBJ whole genome shotgun (WGS) entry which is preliminary data.</text>
</comment>
<reference evidence="2" key="1">
    <citation type="submission" date="2020-08" db="EMBL/GenBank/DDBJ databases">
        <title>Plant Genome Project.</title>
        <authorList>
            <person name="Zhang R.-G."/>
        </authorList>
    </citation>
    <scope>NUCLEOTIDE SEQUENCE</scope>
    <source>
        <strain evidence="2">WSP0</strain>
        <tissue evidence="2">Leaf</tissue>
    </source>
</reference>
<protein>
    <submittedName>
        <fullName evidence="2">Uncharacterized protein</fullName>
    </submittedName>
</protein>
<evidence type="ECO:0000313" key="2">
    <source>
        <dbReference type="EMBL" id="KAG5530967.1"/>
    </source>
</evidence>
<dbReference type="AlphaFoldDB" id="A0AAV6IQI7"/>
<gene>
    <name evidence="2" type="ORF">RHGRI_025796</name>
</gene>
<name>A0AAV6IQI7_9ERIC</name>
<organism evidence="2 3">
    <name type="scientific">Rhododendron griersonianum</name>
    <dbReference type="NCBI Taxonomy" id="479676"/>
    <lineage>
        <taxon>Eukaryota</taxon>
        <taxon>Viridiplantae</taxon>
        <taxon>Streptophyta</taxon>
        <taxon>Embryophyta</taxon>
        <taxon>Tracheophyta</taxon>
        <taxon>Spermatophyta</taxon>
        <taxon>Magnoliopsida</taxon>
        <taxon>eudicotyledons</taxon>
        <taxon>Gunneridae</taxon>
        <taxon>Pentapetalae</taxon>
        <taxon>asterids</taxon>
        <taxon>Ericales</taxon>
        <taxon>Ericaceae</taxon>
        <taxon>Ericoideae</taxon>
        <taxon>Rhodoreae</taxon>
        <taxon>Rhododendron</taxon>
    </lineage>
</organism>
<feature type="compositionally biased region" description="Low complexity" evidence="1">
    <location>
        <begin position="53"/>
        <end position="66"/>
    </location>
</feature>
<accession>A0AAV6IQI7</accession>
<feature type="region of interest" description="Disordered" evidence="1">
    <location>
        <begin position="53"/>
        <end position="78"/>
    </location>
</feature>
<evidence type="ECO:0000313" key="3">
    <source>
        <dbReference type="Proteomes" id="UP000823749"/>
    </source>
</evidence>
<dbReference type="Proteomes" id="UP000823749">
    <property type="component" value="Chromosome 9"/>
</dbReference>